<dbReference type="AlphaFoldDB" id="A0A0A9HQF8"/>
<reference evidence="2" key="1">
    <citation type="submission" date="2014-09" db="EMBL/GenBank/DDBJ databases">
        <authorList>
            <person name="Magalhaes I.L.F."/>
            <person name="Oliveira U."/>
            <person name="Santos F.R."/>
            <person name="Vidigal T.H.D.A."/>
            <person name="Brescovit A.D."/>
            <person name="Santos A.J."/>
        </authorList>
    </citation>
    <scope>NUCLEOTIDE SEQUENCE</scope>
    <source>
        <tissue evidence="2">Shoot tissue taken approximately 20 cm above the soil surface</tissue>
    </source>
</reference>
<accession>A0A0A9HQF8</accession>
<name>A0A0A9HQF8_ARUDO</name>
<feature type="transmembrane region" description="Helical" evidence="1">
    <location>
        <begin position="12"/>
        <end position="33"/>
    </location>
</feature>
<organism evidence="2">
    <name type="scientific">Arundo donax</name>
    <name type="common">Giant reed</name>
    <name type="synonym">Donax arundinaceus</name>
    <dbReference type="NCBI Taxonomy" id="35708"/>
    <lineage>
        <taxon>Eukaryota</taxon>
        <taxon>Viridiplantae</taxon>
        <taxon>Streptophyta</taxon>
        <taxon>Embryophyta</taxon>
        <taxon>Tracheophyta</taxon>
        <taxon>Spermatophyta</taxon>
        <taxon>Magnoliopsida</taxon>
        <taxon>Liliopsida</taxon>
        <taxon>Poales</taxon>
        <taxon>Poaceae</taxon>
        <taxon>PACMAD clade</taxon>
        <taxon>Arundinoideae</taxon>
        <taxon>Arundineae</taxon>
        <taxon>Arundo</taxon>
    </lineage>
</organism>
<evidence type="ECO:0000256" key="1">
    <source>
        <dbReference type="SAM" id="Phobius"/>
    </source>
</evidence>
<protein>
    <submittedName>
        <fullName evidence="2">Uncharacterized protein</fullName>
    </submittedName>
</protein>
<sequence length="38" mass="4522">MYKKCFRALQNNFSTTVAFMTIKLELKLVYIFFSVQPT</sequence>
<keyword evidence="1" id="KW-0812">Transmembrane</keyword>
<evidence type="ECO:0000313" key="2">
    <source>
        <dbReference type="EMBL" id="JAE35118.1"/>
    </source>
</evidence>
<proteinExistence type="predicted"/>
<keyword evidence="1" id="KW-0472">Membrane</keyword>
<dbReference type="EMBL" id="GBRH01162778">
    <property type="protein sequence ID" value="JAE35118.1"/>
    <property type="molecule type" value="Transcribed_RNA"/>
</dbReference>
<reference evidence="2" key="2">
    <citation type="journal article" date="2015" name="Data Brief">
        <title>Shoot transcriptome of the giant reed, Arundo donax.</title>
        <authorList>
            <person name="Barrero R.A."/>
            <person name="Guerrero F.D."/>
            <person name="Moolhuijzen P."/>
            <person name="Goolsby J.A."/>
            <person name="Tidwell J."/>
            <person name="Bellgard S.E."/>
            <person name="Bellgard M.I."/>
        </authorList>
    </citation>
    <scope>NUCLEOTIDE SEQUENCE</scope>
    <source>
        <tissue evidence="2">Shoot tissue taken approximately 20 cm above the soil surface</tissue>
    </source>
</reference>
<keyword evidence="1" id="KW-1133">Transmembrane helix</keyword>